<dbReference type="FunFam" id="1.10.10.10:FF:000001">
    <property type="entry name" value="LysR family transcriptional regulator"/>
    <property type="match status" value="1"/>
</dbReference>
<proteinExistence type="inferred from homology"/>
<dbReference type="Proteomes" id="UP000285908">
    <property type="component" value="Unassembled WGS sequence"/>
</dbReference>
<evidence type="ECO:0000256" key="3">
    <source>
        <dbReference type="ARBA" id="ARBA00023125"/>
    </source>
</evidence>
<dbReference type="InterPro" id="IPR036390">
    <property type="entry name" value="WH_DNA-bd_sf"/>
</dbReference>
<dbReference type="EMBL" id="RQXX01000003">
    <property type="protein sequence ID" value="RVV98129.1"/>
    <property type="molecule type" value="Genomic_DNA"/>
</dbReference>
<dbReference type="AlphaFoldDB" id="A0A438AHC4"/>
<dbReference type="CDD" id="cd08440">
    <property type="entry name" value="PBP2_LTTR_like_4"/>
    <property type="match status" value="1"/>
</dbReference>
<dbReference type="InterPro" id="IPR050950">
    <property type="entry name" value="HTH-type_LysR_regulators"/>
</dbReference>
<dbReference type="PANTHER" id="PTHR30419">
    <property type="entry name" value="HTH-TYPE TRANSCRIPTIONAL REGULATOR YBHD"/>
    <property type="match status" value="1"/>
</dbReference>
<dbReference type="GO" id="GO:0003677">
    <property type="term" value="F:DNA binding"/>
    <property type="evidence" value="ECO:0007669"/>
    <property type="project" value="UniProtKB-KW"/>
</dbReference>
<dbReference type="PANTHER" id="PTHR30419:SF8">
    <property type="entry name" value="NITROGEN ASSIMILATION TRANSCRIPTIONAL ACTIVATOR-RELATED"/>
    <property type="match status" value="1"/>
</dbReference>
<comment type="caution">
    <text evidence="6">The sequence shown here is derived from an EMBL/GenBank/DDBJ whole genome shotgun (WGS) entry which is preliminary data.</text>
</comment>
<reference evidence="6 7" key="1">
    <citation type="submission" date="2018-11" db="EMBL/GenBank/DDBJ databases">
        <title>Mesobaculum littorinae gen. nov., sp. nov., isolated from Littorina scabra that represents a novel genus of the order Rhodobacteraceae.</title>
        <authorList>
            <person name="Li F."/>
        </authorList>
    </citation>
    <scope>NUCLEOTIDE SEQUENCE [LARGE SCALE GENOMIC DNA]</scope>
    <source>
        <strain evidence="6 7">M0103</strain>
    </source>
</reference>
<dbReference type="InterPro" id="IPR036388">
    <property type="entry name" value="WH-like_DNA-bd_sf"/>
</dbReference>
<evidence type="ECO:0000313" key="7">
    <source>
        <dbReference type="Proteomes" id="UP000285908"/>
    </source>
</evidence>
<dbReference type="GO" id="GO:0003700">
    <property type="term" value="F:DNA-binding transcription factor activity"/>
    <property type="evidence" value="ECO:0007669"/>
    <property type="project" value="InterPro"/>
</dbReference>
<keyword evidence="2" id="KW-0805">Transcription regulation</keyword>
<evidence type="ECO:0000256" key="2">
    <source>
        <dbReference type="ARBA" id="ARBA00023015"/>
    </source>
</evidence>
<name>A0A438AHC4_9RHOB</name>
<dbReference type="InterPro" id="IPR000847">
    <property type="entry name" value="LysR_HTH_N"/>
</dbReference>
<dbReference type="RefSeq" id="WP_127906795.1">
    <property type="nucleotide sequence ID" value="NZ_RQXX01000003.1"/>
</dbReference>
<dbReference type="PROSITE" id="PS50931">
    <property type="entry name" value="HTH_LYSR"/>
    <property type="match status" value="1"/>
</dbReference>
<evidence type="ECO:0000256" key="4">
    <source>
        <dbReference type="ARBA" id="ARBA00023163"/>
    </source>
</evidence>
<dbReference type="SUPFAM" id="SSF53850">
    <property type="entry name" value="Periplasmic binding protein-like II"/>
    <property type="match status" value="1"/>
</dbReference>
<dbReference type="GO" id="GO:0005829">
    <property type="term" value="C:cytosol"/>
    <property type="evidence" value="ECO:0007669"/>
    <property type="project" value="TreeGrafter"/>
</dbReference>
<dbReference type="OrthoDB" id="9815174at2"/>
<dbReference type="SUPFAM" id="SSF46785">
    <property type="entry name" value="Winged helix' DNA-binding domain"/>
    <property type="match status" value="1"/>
</dbReference>
<dbReference type="InterPro" id="IPR005119">
    <property type="entry name" value="LysR_subst-bd"/>
</dbReference>
<keyword evidence="7" id="KW-1185">Reference proteome</keyword>
<dbReference type="Gene3D" id="3.40.190.290">
    <property type="match status" value="1"/>
</dbReference>
<dbReference type="Gene3D" id="1.10.10.10">
    <property type="entry name" value="Winged helix-like DNA-binding domain superfamily/Winged helix DNA-binding domain"/>
    <property type="match status" value="1"/>
</dbReference>
<dbReference type="Pfam" id="PF03466">
    <property type="entry name" value="LysR_substrate"/>
    <property type="match status" value="1"/>
</dbReference>
<protein>
    <submittedName>
        <fullName evidence="6">LysR family transcriptional regulator</fullName>
    </submittedName>
</protein>
<keyword evidence="4" id="KW-0804">Transcription</keyword>
<keyword evidence="3" id="KW-0238">DNA-binding</keyword>
<dbReference type="Pfam" id="PF00126">
    <property type="entry name" value="HTH_1"/>
    <property type="match status" value="1"/>
</dbReference>
<feature type="domain" description="HTH lysR-type" evidence="5">
    <location>
        <begin position="3"/>
        <end position="60"/>
    </location>
</feature>
<dbReference type="PRINTS" id="PR00039">
    <property type="entry name" value="HTHLYSR"/>
</dbReference>
<evidence type="ECO:0000256" key="1">
    <source>
        <dbReference type="ARBA" id="ARBA00009437"/>
    </source>
</evidence>
<accession>A0A438AHC4</accession>
<evidence type="ECO:0000259" key="5">
    <source>
        <dbReference type="PROSITE" id="PS50931"/>
    </source>
</evidence>
<comment type="similarity">
    <text evidence="1">Belongs to the LysR transcriptional regulatory family.</text>
</comment>
<organism evidence="6 7">
    <name type="scientific">Mesobaculum littorinae</name>
    <dbReference type="NCBI Taxonomy" id="2486419"/>
    <lineage>
        <taxon>Bacteria</taxon>
        <taxon>Pseudomonadati</taxon>
        <taxon>Pseudomonadota</taxon>
        <taxon>Alphaproteobacteria</taxon>
        <taxon>Rhodobacterales</taxon>
        <taxon>Roseobacteraceae</taxon>
        <taxon>Mesobaculum</taxon>
    </lineage>
</organism>
<gene>
    <name evidence="6" type="ORF">EKE94_11805</name>
</gene>
<evidence type="ECO:0000313" key="6">
    <source>
        <dbReference type="EMBL" id="RVV98129.1"/>
    </source>
</evidence>
<sequence length="296" mass="31962">MKIDVNGLQAFIAIADAGSFNAAAQRLNLSQTALSHRIAKLETELGIALFVRTTRRLALTPEALALLPRARRSITDLEGALGDLKRLGELRRREVTLGCIPSLASSVLAEILHDFRASHPGVRVRVIDTYAWAIAEQVDAGQVEFALLTREGPQARTQYRALYEEDFVAVCRQDHALADTSDTTWADLAQHDLIGNSVVNDALRSTGILAHWTYQAENIATAVGFVKAGLGVSIVPKLEQSQPGYQGLRTIGIKDPRVTRTIGLLTRTDTPPSDAAAALIELIVDRLTALGPAATT</sequence>